<evidence type="ECO:0000256" key="2">
    <source>
        <dbReference type="ARBA" id="ARBA00007520"/>
    </source>
</evidence>
<name>A0AAI8VIG0_9PEZI</name>
<dbReference type="EMBL" id="CAUWAG010000007">
    <property type="protein sequence ID" value="CAJ2505539.1"/>
    <property type="molecule type" value="Genomic_DNA"/>
</dbReference>
<evidence type="ECO:0000256" key="1">
    <source>
        <dbReference type="ARBA" id="ARBA00004141"/>
    </source>
</evidence>
<dbReference type="PANTHER" id="PTHR23501">
    <property type="entry name" value="MAJOR FACILITATOR SUPERFAMILY"/>
    <property type="match status" value="1"/>
</dbReference>
<feature type="transmembrane region" description="Helical" evidence="8">
    <location>
        <begin position="343"/>
        <end position="363"/>
    </location>
</feature>
<dbReference type="Gene3D" id="1.20.1250.20">
    <property type="entry name" value="MFS general substrate transporter like domains"/>
    <property type="match status" value="2"/>
</dbReference>
<feature type="transmembrane region" description="Helical" evidence="8">
    <location>
        <begin position="38"/>
        <end position="55"/>
    </location>
</feature>
<dbReference type="PANTHER" id="PTHR23501:SF12">
    <property type="entry name" value="MAJOR FACILITATOR SUPERFAMILY (MFS) PROFILE DOMAIN-CONTAINING PROTEIN-RELATED"/>
    <property type="match status" value="1"/>
</dbReference>
<evidence type="ECO:0000313" key="11">
    <source>
        <dbReference type="Proteomes" id="UP001295740"/>
    </source>
</evidence>
<organism evidence="10 11">
    <name type="scientific">Anthostomella pinea</name>
    <dbReference type="NCBI Taxonomy" id="933095"/>
    <lineage>
        <taxon>Eukaryota</taxon>
        <taxon>Fungi</taxon>
        <taxon>Dikarya</taxon>
        <taxon>Ascomycota</taxon>
        <taxon>Pezizomycotina</taxon>
        <taxon>Sordariomycetes</taxon>
        <taxon>Xylariomycetidae</taxon>
        <taxon>Xylariales</taxon>
        <taxon>Xylariaceae</taxon>
        <taxon>Anthostomella</taxon>
    </lineage>
</organism>
<feature type="transmembrane region" description="Helical" evidence="8">
    <location>
        <begin position="443"/>
        <end position="462"/>
    </location>
</feature>
<sequence>MSAQTASDEEKTGAGAGDAGLVTQTPQAPTRQIRGLKWALVVCSILSSMLIYSLDSTITADLVPAISNDFGQPELLPWLSVGFIAGAAVALLPNGKLYAKFNAKWVYIINIVIFLAASALCGAAPSMNAIIVGRVILGVSGSAMYCGILTYLSALTDERERPAYLSFSGATWGLGTCLGPVVGGAFEKVTWRWGFYINIVIGGFFLPVYLFLLPSLDPLPPSTTFKQRGKHFDFVGTALFAASVLCLVLAINFGGVLYAWNSGSTIALLVVGILAFIAFVIQQSYSWLTTPTERIFPGQLLHIREATFLFISSICTNIAIFVPIFYIPIYFQFTRGDNALDAAVRLLPLIFTVTFAMIANGFLMARWGYYFPWYIAGTAVGLVGNVLLYTIHVDTPNANIYGYEVLLGLGIGSCNQAGYAVIHTLVSRENMSFAIPFMMMAQYGGITIGLSVSGAIFVNQALKGLRGLLPSFSELQLNAIISGTSGNAIETVPEQLREPAISILVEGLRQTFILCFVAGAIAFILSVFLNKKKAFTPGQAAPAHMG</sequence>
<dbReference type="InterPro" id="IPR011701">
    <property type="entry name" value="MFS"/>
</dbReference>
<feature type="transmembrane region" description="Helical" evidence="8">
    <location>
        <begin position="511"/>
        <end position="529"/>
    </location>
</feature>
<dbReference type="PROSITE" id="PS50850">
    <property type="entry name" value="MFS"/>
    <property type="match status" value="1"/>
</dbReference>
<accession>A0AAI8VIG0</accession>
<dbReference type="InterPro" id="IPR020846">
    <property type="entry name" value="MFS_dom"/>
</dbReference>
<keyword evidence="3" id="KW-0813">Transport</keyword>
<evidence type="ECO:0000256" key="7">
    <source>
        <dbReference type="SAM" id="MobiDB-lite"/>
    </source>
</evidence>
<keyword evidence="6 8" id="KW-0472">Membrane</keyword>
<feature type="transmembrane region" description="Helical" evidence="8">
    <location>
        <begin position="105"/>
        <end position="125"/>
    </location>
</feature>
<feature type="transmembrane region" description="Helical" evidence="8">
    <location>
        <begin position="370"/>
        <end position="388"/>
    </location>
</feature>
<keyword evidence="4 8" id="KW-0812">Transmembrane</keyword>
<reference evidence="10" key="1">
    <citation type="submission" date="2023-10" db="EMBL/GenBank/DDBJ databases">
        <authorList>
            <person name="Hackl T."/>
        </authorList>
    </citation>
    <scope>NUCLEOTIDE SEQUENCE</scope>
</reference>
<feature type="transmembrane region" description="Helical" evidence="8">
    <location>
        <begin position="131"/>
        <end position="152"/>
    </location>
</feature>
<evidence type="ECO:0000256" key="8">
    <source>
        <dbReference type="SAM" id="Phobius"/>
    </source>
</evidence>
<comment type="similarity">
    <text evidence="2">Belongs to the major facilitator superfamily. TCR/Tet family.</text>
</comment>
<evidence type="ECO:0000313" key="10">
    <source>
        <dbReference type="EMBL" id="CAJ2505539.1"/>
    </source>
</evidence>
<protein>
    <submittedName>
        <fullName evidence="10">Uu.00g129330.m01.CDS01</fullName>
    </submittedName>
</protein>
<gene>
    <name evidence="10" type="ORF">KHLLAP_LOCUS6007</name>
</gene>
<evidence type="ECO:0000256" key="5">
    <source>
        <dbReference type="ARBA" id="ARBA00022989"/>
    </source>
</evidence>
<keyword evidence="5 8" id="KW-1133">Transmembrane helix</keyword>
<proteinExistence type="inferred from homology"/>
<comment type="caution">
    <text evidence="10">The sequence shown here is derived from an EMBL/GenBank/DDBJ whole genome shotgun (WGS) entry which is preliminary data.</text>
</comment>
<comment type="subcellular location">
    <subcellularLocation>
        <location evidence="1">Membrane</location>
        <topology evidence="1">Multi-pass membrane protein</topology>
    </subcellularLocation>
</comment>
<feature type="region of interest" description="Disordered" evidence="7">
    <location>
        <begin position="1"/>
        <end position="23"/>
    </location>
</feature>
<feature type="domain" description="Major facilitator superfamily (MFS) profile" evidence="9">
    <location>
        <begin position="41"/>
        <end position="534"/>
    </location>
</feature>
<feature type="transmembrane region" description="Helical" evidence="8">
    <location>
        <begin position="75"/>
        <end position="93"/>
    </location>
</feature>
<dbReference type="Pfam" id="PF07690">
    <property type="entry name" value="MFS_1"/>
    <property type="match status" value="1"/>
</dbReference>
<dbReference type="InterPro" id="IPR036259">
    <property type="entry name" value="MFS_trans_sf"/>
</dbReference>
<feature type="transmembrane region" description="Helical" evidence="8">
    <location>
        <begin position="195"/>
        <end position="213"/>
    </location>
</feature>
<evidence type="ECO:0000256" key="6">
    <source>
        <dbReference type="ARBA" id="ARBA00023136"/>
    </source>
</evidence>
<feature type="transmembrane region" description="Helical" evidence="8">
    <location>
        <begin position="234"/>
        <end position="260"/>
    </location>
</feature>
<evidence type="ECO:0000256" key="3">
    <source>
        <dbReference type="ARBA" id="ARBA00022448"/>
    </source>
</evidence>
<feature type="transmembrane region" description="Helical" evidence="8">
    <location>
        <begin position="308"/>
        <end position="331"/>
    </location>
</feature>
<dbReference type="Proteomes" id="UP001295740">
    <property type="component" value="Unassembled WGS sequence"/>
</dbReference>
<dbReference type="GO" id="GO:0005886">
    <property type="term" value="C:plasma membrane"/>
    <property type="evidence" value="ECO:0007669"/>
    <property type="project" value="TreeGrafter"/>
</dbReference>
<dbReference type="AlphaFoldDB" id="A0AAI8VIG0"/>
<dbReference type="GO" id="GO:0022857">
    <property type="term" value="F:transmembrane transporter activity"/>
    <property type="evidence" value="ECO:0007669"/>
    <property type="project" value="InterPro"/>
</dbReference>
<evidence type="ECO:0000256" key="4">
    <source>
        <dbReference type="ARBA" id="ARBA00022692"/>
    </source>
</evidence>
<feature type="transmembrane region" description="Helical" evidence="8">
    <location>
        <begin position="266"/>
        <end position="288"/>
    </location>
</feature>
<feature type="transmembrane region" description="Helical" evidence="8">
    <location>
        <begin position="164"/>
        <end position="183"/>
    </location>
</feature>
<dbReference type="SUPFAM" id="SSF103473">
    <property type="entry name" value="MFS general substrate transporter"/>
    <property type="match status" value="1"/>
</dbReference>
<evidence type="ECO:0000259" key="9">
    <source>
        <dbReference type="PROSITE" id="PS50850"/>
    </source>
</evidence>
<feature type="transmembrane region" description="Helical" evidence="8">
    <location>
        <begin position="400"/>
        <end position="422"/>
    </location>
</feature>
<keyword evidence="11" id="KW-1185">Reference proteome</keyword>